<comment type="caution">
    <text evidence="2">The sequence shown here is derived from an EMBL/GenBank/DDBJ whole genome shotgun (WGS) entry which is preliminary data.</text>
</comment>
<feature type="transmembrane region" description="Helical" evidence="1">
    <location>
        <begin position="37"/>
        <end position="65"/>
    </location>
</feature>
<protein>
    <submittedName>
        <fullName evidence="2">Uncharacterized protein</fullName>
    </submittedName>
</protein>
<gene>
    <name evidence="2" type="ORF">IM755_12710</name>
</gene>
<keyword evidence="1" id="KW-0472">Membrane</keyword>
<keyword evidence="3" id="KW-1185">Reference proteome</keyword>
<evidence type="ECO:0000313" key="3">
    <source>
        <dbReference type="Proteomes" id="UP000656274"/>
    </source>
</evidence>
<dbReference type="EMBL" id="JADFTZ010000010">
    <property type="protein sequence ID" value="MBE9577571.1"/>
    <property type="molecule type" value="Genomic_DNA"/>
</dbReference>
<feature type="transmembrane region" description="Helical" evidence="1">
    <location>
        <begin position="77"/>
        <end position="101"/>
    </location>
</feature>
<keyword evidence="1" id="KW-0812">Transmembrane</keyword>
<feature type="transmembrane region" description="Helical" evidence="1">
    <location>
        <begin position="5"/>
        <end position="25"/>
    </location>
</feature>
<feature type="transmembrane region" description="Helical" evidence="1">
    <location>
        <begin position="107"/>
        <end position="128"/>
    </location>
</feature>
<proteinExistence type="predicted"/>
<name>A0ABR9WV74_9FLAO</name>
<keyword evidence="1" id="KW-1133">Transmembrane helix</keyword>
<dbReference type="Proteomes" id="UP000656274">
    <property type="component" value="Unassembled WGS sequence"/>
</dbReference>
<reference evidence="2 3" key="1">
    <citation type="submission" date="2020-10" db="EMBL/GenBank/DDBJ databases">
        <title>The genome sequence of Flavobacterium aquaticum 1Y8A.</title>
        <authorList>
            <person name="Liu Y."/>
        </authorList>
    </citation>
    <scope>NUCLEOTIDE SEQUENCE [LARGE SCALE GENOMIC DNA]</scope>
    <source>
        <strain evidence="2 3">1Y8A</strain>
    </source>
</reference>
<organism evidence="2 3">
    <name type="scientific">Flavobacterium proteolyticum</name>
    <dbReference type="NCBI Taxonomy" id="2911683"/>
    <lineage>
        <taxon>Bacteria</taxon>
        <taxon>Pseudomonadati</taxon>
        <taxon>Bacteroidota</taxon>
        <taxon>Flavobacteriia</taxon>
        <taxon>Flavobacteriales</taxon>
        <taxon>Flavobacteriaceae</taxon>
        <taxon>Flavobacterium</taxon>
    </lineage>
</organism>
<evidence type="ECO:0000313" key="2">
    <source>
        <dbReference type="EMBL" id="MBE9577571.1"/>
    </source>
</evidence>
<evidence type="ECO:0000256" key="1">
    <source>
        <dbReference type="SAM" id="Phobius"/>
    </source>
</evidence>
<accession>A0ABR9WV74</accession>
<sequence>MKEKIYKYSAFSFVIINFITLYLFYDYFTEKPLMFHGLGIIINFFRLIVFSVGLGLILLLARIFFHLKKRKNYLQTNFLYVFSAIFGINLLINWVICIFMELIRFDFMLNLIILALFLISVIISIDIFKSNFKSLK</sequence>